<sequence length="106" mass="11126">MRRQTPFSGPLALIAGFSLWALAFVVLYAAHGYSCAVGFNGARWVLTGVWLILLAAGGGLVFAFLRKPAQGSSDTAFLRRLGLALAVAALGAMLWTGMPVALLQTC</sequence>
<dbReference type="STRING" id="1267766.WYH_01671"/>
<dbReference type="KEGG" id="aay:WYH_01671"/>
<dbReference type="PATRIC" id="fig|1267766.3.peg.1681"/>
<reference evidence="1" key="1">
    <citation type="submission" date="2015-05" db="EMBL/GenBank/DDBJ databases">
        <title>The complete genome of Altererythrobacter atlanticus strain 26DY36.</title>
        <authorList>
            <person name="Wu Y.-H."/>
            <person name="Cheng H."/>
            <person name="Wu X.-W."/>
        </authorList>
    </citation>
    <scope>NUCLEOTIDE SEQUENCE [LARGE SCALE GENOMIC DNA]</scope>
    <source>
        <strain evidence="1">26DY36</strain>
    </source>
</reference>
<protein>
    <submittedName>
        <fullName evidence="1">Uncharacterized protein</fullName>
    </submittedName>
</protein>
<dbReference type="OrthoDB" id="7433399at2"/>
<dbReference type="AlphaFoldDB" id="A0A0F7KTY4"/>
<accession>A0A0F7KTY4</accession>
<evidence type="ECO:0000313" key="2">
    <source>
        <dbReference type="Proteomes" id="UP000034392"/>
    </source>
</evidence>
<name>A0A0F7KTY4_9SPHN</name>
<dbReference type="RefSeq" id="WP_046903456.1">
    <property type="nucleotide sequence ID" value="NZ_CP011452.2"/>
</dbReference>
<keyword evidence="2" id="KW-1185">Reference proteome</keyword>
<proteinExistence type="predicted"/>
<dbReference type="EMBL" id="CP011452">
    <property type="protein sequence ID" value="AKH42707.1"/>
    <property type="molecule type" value="Genomic_DNA"/>
</dbReference>
<dbReference type="Proteomes" id="UP000034392">
    <property type="component" value="Chromosome"/>
</dbReference>
<organism evidence="1 2">
    <name type="scientific">Croceibacterium atlanticum</name>
    <dbReference type="NCBI Taxonomy" id="1267766"/>
    <lineage>
        <taxon>Bacteria</taxon>
        <taxon>Pseudomonadati</taxon>
        <taxon>Pseudomonadota</taxon>
        <taxon>Alphaproteobacteria</taxon>
        <taxon>Sphingomonadales</taxon>
        <taxon>Erythrobacteraceae</taxon>
        <taxon>Croceibacterium</taxon>
    </lineage>
</organism>
<gene>
    <name evidence="1" type="ORF">WYH_01671</name>
</gene>
<evidence type="ECO:0000313" key="1">
    <source>
        <dbReference type="EMBL" id="AKH42707.1"/>
    </source>
</evidence>